<dbReference type="PANTHER" id="PTHR11183">
    <property type="entry name" value="GLYCOGENIN SUBFAMILY MEMBER"/>
    <property type="match status" value="1"/>
</dbReference>
<sequence>MTTSELSINPLDYKSSPPASGEKCAWVVFLLTSPSYLPGILVLAASLRRYKSKYPLVVAINPALPPETRSALQEAGLEVRVVQPLLPTGKVTIIAERFVDTWTKLALFDFVEYDRLVLIDGDMMLKQNMDELFNIPLEPDQIACNFACVCNLDKSSWAPEDWTRENCGYTPSHHPDALTHPQPAQSTTPRTHSLLNSGLVVLTPTHENAQVIRNLLTSTSIADQEKVASWMFPDQDLLADVFRGKWISLPWSYNAIKTMRYWHGNFYRDEEVRNLHYICDKPWQRRPRRNSQEEKERTGKVYSVSPGDFEGIKDETLGIPSEDADAVTHGWWWEEYDEMVEGMKRDGYAWTDYLERLVAQ</sequence>
<name>A0A8K0NKK5_9TREE</name>
<gene>
    <name evidence="2" type="ORF">FFLO_06420</name>
</gene>
<dbReference type="InterPro" id="IPR029044">
    <property type="entry name" value="Nucleotide-diphossugar_trans"/>
</dbReference>
<dbReference type="InterPro" id="IPR002495">
    <property type="entry name" value="Glyco_trans_8"/>
</dbReference>
<feature type="transmembrane region" description="Helical" evidence="1">
    <location>
        <begin position="25"/>
        <end position="47"/>
    </location>
</feature>
<dbReference type="Pfam" id="PF01501">
    <property type="entry name" value="Glyco_transf_8"/>
    <property type="match status" value="1"/>
</dbReference>
<protein>
    <recommendedName>
        <fullName evidence="4">Galactinol synthase</fullName>
    </recommendedName>
</protein>
<dbReference type="Gene3D" id="3.90.550.10">
    <property type="entry name" value="Spore Coat Polysaccharide Biosynthesis Protein SpsA, Chain A"/>
    <property type="match status" value="1"/>
</dbReference>
<comment type="caution">
    <text evidence="2">The sequence shown here is derived from an EMBL/GenBank/DDBJ whole genome shotgun (WGS) entry which is preliminary data.</text>
</comment>
<dbReference type="CDD" id="cd02537">
    <property type="entry name" value="GT8_Glycogenin"/>
    <property type="match status" value="1"/>
</dbReference>
<evidence type="ECO:0000313" key="3">
    <source>
        <dbReference type="Proteomes" id="UP000812966"/>
    </source>
</evidence>
<dbReference type="Proteomes" id="UP000812966">
    <property type="component" value="Unassembled WGS sequence"/>
</dbReference>
<keyword evidence="3" id="KW-1185">Reference proteome</keyword>
<organism evidence="2 3">
    <name type="scientific">Filobasidium floriforme</name>
    <dbReference type="NCBI Taxonomy" id="5210"/>
    <lineage>
        <taxon>Eukaryota</taxon>
        <taxon>Fungi</taxon>
        <taxon>Dikarya</taxon>
        <taxon>Basidiomycota</taxon>
        <taxon>Agaricomycotina</taxon>
        <taxon>Tremellomycetes</taxon>
        <taxon>Filobasidiales</taxon>
        <taxon>Filobasidiaceae</taxon>
        <taxon>Filobasidium</taxon>
    </lineage>
</organism>
<evidence type="ECO:0008006" key="4">
    <source>
        <dbReference type="Google" id="ProtNLM"/>
    </source>
</evidence>
<keyword evidence="1" id="KW-0812">Transmembrane</keyword>
<dbReference type="InterPro" id="IPR050587">
    <property type="entry name" value="GNT1/Glycosyltrans_8"/>
</dbReference>
<reference evidence="2" key="1">
    <citation type="submission" date="2020-04" db="EMBL/GenBank/DDBJ databases">
        <title>Analysis of mating type loci in Filobasidium floriforme.</title>
        <authorList>
            <person name="Nowrousian M."/>
        </authorList>
    </citation>
    <scope>NUCLEOTIDE SEQUENCE</scope>
    <source>
        <strain evidence="2">CBS 6242</strain>
    </source>
</reference>
<dbReference type="GO" id="GO:0016757">
    <property type="term" value="F:glycosyltransferase activity"/>
    <property type="evidence" value="ECO:0007669"/>
    <property type="project" value="InterPro"/>
</dbReference>
<keyword evidence="1" id="KW-1133">Transmembrane helix</keyword>
<evidence type="ECO:0000313" key="2">
    <source>
        <dbReference type="EMBL" id="KAG7528084.1"/>
    </source>
</evidence>
<accession>A0A8K0NKK5</accession>
<keyword evidence="1" id="KW-0472">Membrane</keyword>
<dbReference type="AlphaFoldDB" id="A0A8K0NKK5"/>
<proteinExistence type="predicted"/>
<evidence type="ECO:0000256" key="1">
    <source>
        <dbReference type="SAM" id="Phobius"/>
    </source>
</evidence>
<dbReference type="SUPFAM" id="SSF53448">
    <property type="entry name" value="Nucleotide-diphospho-sugar transferases"/>
    <property type="match status" value="1"/>
</dbReference>
<dbReference type="EMBL" id="JABELV010000208">
    <property type="protein sequence ID" value="KAG7528084.1"/>
    <property type="molecule type" value="Genomic_DNA"/>
</dbReference>